<reference evidence="13 14" key="1">
    <citation type="submission" date="2023-08" db="EMBL/GenBank/DDBJ databases">
        <title>Black Yeasts Isolated from many extreme environments.</title>
        <authorList>
            <person name="Coleine C."/>
            <person name="Stajich J.E."/>
            <person name="Selbmann L."/>
        </authorList>
    </citation>
    <scope>NUCLEOTIDE SEQUENCE [LARGE SCALE GENOMIC DNA]</scope>
    <source>
        <strain evidence="13 14">CCFEE 5935</strain>
    </source>
</reference>
<dbReference type="AlphaFoldDB" id="A0AAV9P7Q0"/>
<evidence type="ECO:0000313" key="13">
    <source>
        <dbReference type="EMBL" id="KAK5167405.1"/>
    </source>
</evidence>
<evidence type="ECO:0000256" key="5">
    <source>
        <dbReference type="ARBA" id="ARBA00022833"/>
    </source>
</evidence>
<evidence type="ECO:0000256" key="3">
    <source>
        <dbReference type="ARBA" id="ARBA00022737"/>
    </source>
</evidence>
<dbReference type="InterPro" id="IPR036236">
    <property type="entry name" value="Znf_C2H2_sf"/>
</dbReference>
<proteinExistence type="inferred from homology"/>
<keyword evidence="3" id="KW-0677">Repeat</keyword>
<feature type="domain" description="C2H2-type" evidence="12">
    <location>
        <begin position="591"/>
        <end position="620"/>
    </location>
</feature>
<evidence type="ECO:0000256" key="11">
    <source>
        <dbReference type="SAM" id="MobiDB-lite"/>
    </source>
</evidence>
<evidence type="ECO:0000256" key="1">
    <source>
        <dbReference type="ARBA" id="ARBA00004123"/>
    </source>
</evidence>
<feature type="compositionally biased region" description="Low complexity" evidence="11">
    <location>
        <begin position="225"/>
        <end position="236"/>
    </location>
</feature>
<keyword evidence="7" id="KW-0804">Transcription</keyword>
<dbReference type="GO" id="GO:1990527">
    <property type="term" value="C:Tec1p-Ste12p-Dig1p complex"/>
    <property type="evidence" value="ECO:0007669"/>
    <property type="project" value="TreeGrafter"/>
</dbReference>
<evidence type="ECO:0000256" key="6">
    <source>
        <dbReference type="ARBA" id="ARBA00023015"/>
    </source>
</evidence>
<evidence type="ECO:0000256" key="10">
    <source>
        <dbReference type="PROSITE-ProRule" id="PRU00042"/>
    </source>
</evidence>
<dbReference type="Pfam" id="PF00096">
    <property type="entry name" value="zf-C2H2"/>
    <property type="match status" value="2"/>
</dbReference>
<gene>
    <name evidence="13" type="ORF">LTR77_007104</name>
</gene>
<evidence type="ECO:0000256" key="4">
    <source>
        <dbReference type="ARBA" id="ARBA00022771"/>
    </source>
</evidence>
<dbReference type="EMBL" id="JAVRRT010000011">
    <property type="protein sequence ID" value="KAK5167405.1"/>
    <property type="molecule type" value="Genomic_DNA"/>
</dbReference>
<sequence length="714" mass="80247">MYPNHQHPAMPPPQQRSVAPETFLLAEDAQQSLPADSVVALQQVDNLKYFLISAPVDWSQDQYIRRFLLPTGEYVSCVLWNNLFHISGTDIVRCLAFRFQAFGRPVKNSKKFEEGIFSDLRNLKSGTDASLEEPKSPFLDFLYKNNCIRTQKKQKVFYWYSVPHDRLFLDALERDLKREKMGQEATTVAVNEPALSFEFDSSQSLFEQLTKAQQNNQSTFNGGQSSSMPPSHSTSPVLRAQDSMPPPQMIPQQQHQHMPQTTMSQAPMPQHSMPPVMHNDSLTHVPTYSQMAMPPMPSQIQRTREHSVNPVFDRNGVPLSQVAHRHSSMPAYMEYSPAPSFVSSHFEDYSQRGMSFEPVTPPQHMPTGHEPAYIANEDTGLYTALPDVGLQQPFNPLMSVPPHLAGAHYPSMARNYQPQQVYSVLEGSPTYKQRRRRSSLTAGHHAAGVTGAGSVTAHAVHRPSDLRRSMSSSVVPQAIPEAQEVTYNDSPASMHTPHHPNQIMGDHKELMNLSRHGTPLGAVEGAHEDSHALRMPPQMTEDYGAYTSSPTQDYRGASLQHHAVQRTANGVFRRARSATASELGPYPTKSHSCPIPMCGRLFKRLEHLKRHVRTHTQERPYICQLCSKAFSRSDNLAQHRRTHETNPDGHAPSEEEIEEEREALNDLDDAGDDEVNYLDVGADMSSHLPTHVDMRSITRNDMPPPHMISAGDYR</sequence>
<dbReference type="InterPro" id="IPR052127">
    <property type="entry name" value="STE12_transcription_factor"/>
</dbReference>
<name>A0AAV9P7Q0_9PEZI</name>
<evidence type="ECO:0000313" key="14">
    <source>
        <dbReference type="Proteomes" id="UP001337655"/>
    </source>
</evidence>
<dbReference type="GO" id="GO:0008270">
    <property type="term" value="F:zinc ion binding"/>
    <property type="evidence" value="ECO:0007669"/>
    <property type="project" value="UniProtKB-KW"/>
</dbReference>
<comment type="subcellular location">
    <subcellularLocation>
        <location evidence="1">Nucleus</location>
    </subcellularLocation>
</comment>
<evidence type="ECO:0000256" key="8">
    <source>
        <dbReference type="ARBA" id="ARBA00023242"/>
    </source>
</evidence>
<dbReference type="Pfam" id="PF02200">
    <property type="entry name" value="STE"/>
    <property type="match status" value="1"/>
</dbReference>
<keyword evidence="8" id="KW-0539">Nucleus</keyword>
<protein>
    <recommendedName>
        <fullName evidence="12">C2H2-type domain-containing protein</fullName>
    </recommendedName>
</protein>
<dbReference type="GO" id="GO:1990526">
    <property type="term" value="C:Ste12p-Dig1p-Dig2p complex"/>
    <property type="evidence" value="ECO:0007669"/>
    <property type="project" value="TreeGrafter"/>
</dbReference>
<dbReference type="PROSITE" id="PS50157">
    <property type="entry name" value="ZINC_FINGER_C2H2_2"/>
    <property type="match status" value="2"/>
</dbReference>
<dbReference type="SMART" id="SM00424">
    <property type="entry name" value="STE"/>
    <property type="match status" value="1"/>
</dbReference>
<dbReference type="GeneID" id="89928440"/>
<dbReference type="Proteomes" id="UP001337655">
    <property type="component" value="Unassembled WGS sequence"/>
</dbReference>
<feature type="region of interest" description="Disordered" evidence="11">
    <location>
        <begin position="216"/>
        <end position="269"/>
    </location>
</feature>
<feature type="region of interest" description="Disordered" evidence="11">
    <location>
        <begin position="693"/>
        <end position="714"/>
    </location>
</feature>
<dbReference type="PANTHER" id="PTHR47427:SF1">
    <property type="entry name" value="PROTEIN STE12"/>
    <property type="match status" value="1"/>
</dbReference>
<dbReference type="FunFam" id="3.30.160.60:FF:000243">
    <property type="entry name" value="Probable transcription factor steA"/>
    <property type="match status" value="1"/>
</dbReference>
<dbReference type="SMART" id="SM00355">
    <property type="entry name" value="ZnF_C2H2"/>
    <property type="match status" value="2"/>
</dbReference>
<feature type="compositionally biased region" description="Low complexity" evidence="11">
    <location>
        <begin position="441"/>
        <end position="458"/>
    </location>
</feature>
<evidence type="ECO:0000256" key="7">
    <source>
        <dbReference type="ARBA" id="ARBA00023163"/>
    </source>
</evidence>
<evidence type="ECO:0000256" key="9">
    <source>
        <dbReference type="ARBA" id="ARBA00024345"/>
    </source>
</evidence>
<feature type="domain" description="C2H2-type" evidence="12">
    <location>
        <begin position="621"/>
        <end position="648"/>
    </location>
</feature>
<dbReference type="GO" id="GO:0003700">
    <property type="term" value="F:DNA-binding transcription factor activity"/>
    <property type="evidence" value="ECO:0007669"/>
    <property type="project" value="InterPro"/>
</dbReference>
<dbReference type="FunFam" id="3.30.160.60:FF:000390">
    <property type="entry name" value="Transcription factor stea"/>
    <property type="match status" value="1"/>
</dbReference>
<dbReference type="InterPro" id="IPR013087">
    <property type="entry name" value="Znf_C2H2_type"/>
</dbReference>
<feature type="region of interest" description="Disordered" evidence="11">
    <location>
        <begin position="636"/>
        <end position="662"/>
    </location>
</feature>
<comment type="similarity">
    <text evidence="9">Belongs to the STE12 transcription factor family.</text>
</comment>
<dbReference type="PROSITE" id="PS00028">
    <property type="entry name" value="ZINC_FINGER_C2H2_1"/>
    <property type="match status" value="2"/>
</dbReference>
<feature type="region of interest" description="Disordered" evidence="11">
    <location>
        <begin position="434"/>
        <end position="471"/>
    </location>
</feature>
<comment type="caution">
    <text evidence="13">The sequence shown here is derived from an EMBL/GenBank/DDBJ whole genome shotgun (WGS) entry which is preliminary data.</text>
</comment>
<evidence type="ECO:0000259" key="12">
    <source>
        <dbReference type="PROSITE" id="PS50157"/>
    </source>
</evidence>
<evidence type="ECO:0000256" key="2">
    <source>
        <dbReference type="ARBA" id="ARBA00022723"/>
    </source>
</evidence>
<dbReference type="GO" id="GO:0005634">
    <property type="term" value="C:nucleus"/>
    <property type="evidence" value="ECO:0007669"/>
    <property type="project" value="UniProtKB-SubCell"/>
</dbReference>
<dbReference type="InterPro" id="IPR003120">
    <property type="entry name" value="Ste12"/>
</dbReference>
<dbReference type="Gene3D" id="3.30.160.60">
    <property type="entry name" value="Classic Zinc Finger"/>
    <property type="match status" value="2"/>
</dbReference>
<keyword evidence="14" id="KW-1185">Reference proteome</keyword>
<accession>A0AAV9P7Q0</accession>
<dbReference type="PANTHER" id="PTHR47427">
    <property type="entry name" value="PROTEIN STE12"/>
    <property type="match status" value="1"/>
</dbReference>
<dbReference type="RefSeq" id="XP_064657111.1">
    <property type="nucleotide sequence ID" value="XM_064804341.1"/>
</dbReference>
<dbReference type="SUPFAM" id="SSF57667">
    <property type="entry name" value="beta-beta-alpha zinc fingers"/>
    <property type="match status" value="1"/>
</dbReference>
<organism evidence="13 14">
    <name type="scientific">Saxophila tyrrhenica</name>
    <dbReference type="NCBI Taxonomy" id="1690608"/>
    <lineage>
        <taxon>Eukaryota</taxon>
        <taxon>Fungi</taxon>
        <taxon>Dikarya</taxon>
        <taxon>Ascomycota</taxon>
        <taxon>Pezizomycotina</taxon>
        <taxon>Dothideomycetes</taxon>
        <taxon>Dothideomycetidae</taxon>
        <taxon>Mycosphaerellales</taxon>
        <taxon>Extremaceae</taxon>
        <taxon>Saxophila</taxon>
    </lineage>
</organism>
<feature type="compositionally biased region" description="Low complexity" evidence="11">
    <location>
        <begin position="250"/>
        <end position="265"/>
    </location>
</feature>
<keyword evidence="6" id="KW-0805">Transcription regulation</keyword>
<keyword evidence="2" id="KW-0479">Metal-binding</keyword>
<keyword evidence="4 10" id="KW-0863">Zinc-finger</keyword>
<keyword evidence="5" id="KW-0862">Zinc</keyword>
<feature type="compositionally biased region" description="Basic and acidic residues" evidence="11">
    <location>
        <begin position="643"/>
        <end position="653"/>
    </location>
</feature>